<organism evidence="3 4">
    <name type="scientific">Dokdonia ponticola</name>
    <dbReference type="NCBI Taxonomy" id="2041041"/>
    <lineage>
        <taxon>Bacteria</taxon>
        <taxon>Pseudomonadati</taxon>
        <taxon>Bacteroidota</taxon>
        <taxon>Flavobacteriia</taxon>
        <taxon>Flavobacteriales</taxon>
        <taxon>Flavobacteriaceae</taxon>
        <taxon>Dokdonia</taxon>
    </lineage>
</organism>
<dbReference type="Gene3D" id="1.25.40.10">
    <property type="entry name" value="Tetratricopeptide repeat domain"/>
    <property type="match status" value="2"/>
</dbReference>
<gene>
    <name evidence="3" type="ORF">ACFO3O_12910</name>
</gene>
<dbReference type="SMART" id="SM00028">
    <property type="entry name" value="TPR"/>
    <property type="match status" value="2"/>
</dbReference>
<keyword evidence="4" id="KW-1185">Reference proteome</keyword>
<feature type="transmembrane region" description="Helical" evidence="1">
    <location>
        <begin position="878"/>
        <end position="896"/>
    </location>
</feature>
<dbReference type="PANTHER" id="PTHR10098">
    <property type="entry name" value="RAPSYN-RELATED"/>
    <property type="match status" value="1"/>
</dbReference>
<name>A0ABV9HYG7_9FLAO</name>
<dbReference type="InterPro" id="IPR024983">
    <property type="entry name" value="CHAT_dom"/>
</dbReference>
<dbReference type="InterPro" id="IPR011990">
    <property type="entry name" value="TPR-like_helical_dom_sf"/>
</dbReference>
<dbReference type="SUPFAM" id="SSF48452">
    <property type="entry name" value="TPR-like"/>
    <property type="match status" value="2"/>
</dbReference>
<protein>
    <submittedName>
        <fullName evidence="3">CHAT domain-containing protein</fullName>
    </submittedName>
</protein>
<reference evidence="4" key="1">
    <citation type="journal article" date="2019" name="Int. J. Syst. Evol. Microbiol.">
        <title>The Global Catalogue of Microorganisms (GCM) 10K type strain sequencing project: providing services to taxonomists for standard genome sequencing and annotation.</title>
        <authorList>
            <consortium name="The Broad Institute Genomics Platform"/>
            <consortium name="The Broad Institute Genome Sequencing Center for Infectious Disease"/>
            <person name="Wu L."/>
            <person name="Ma J."/>
        </authorList>
    </citation>
    <scope>NUCLEOTIDE SEQUENCE [LARGE SCALE GENOMIC DNA]</scope>
    <source>
        <strain evidence="4">YJ-61-S</strain>
    </source>
</reference>
<evidence type="ECO:0000256" key="1">
    <source>
        <dbReference type="SAM" id="Phobius"/>
    </source>
</evidence>
<keyword evidence="1" id="KW-1133">Transmembrane helix</keyword>
<dbReference type="InterPro" id="IPR019734">
    <property type="entry name" value="TPR_rpt"/>
</dbReference>
<sequence length="905" mass="104191">MMLISSVMNGQSFFDSYTTLKKENTQSLTHIEHKVDSLLSLTEKENAIEEAILITHDFSIQYFIEGDYDKAILYAAKDASYYKKNNLINEAYSNALFNLAFFQRLNFEYEDAIPNYNKVITLNNNPEKVGRSYCDIGLIYNKQNDYYKSLIFFNQGITVFEKQENLLELYHTYVNISQVYEDIATTKDRSKENYSKELYYINKALELKDSLYLNSSDHLILYNTVASYYNTNENYDFENAKSYYIKSLEISKENQDSSKVTTLHLNIGNLFLKQQKRTNKFYKDSIFHYLNTGLQFQTEYNRENISDIYLNFSDYYSHNKEYKKALLNNTIAFQKITGFEIDPYAIPNLSDLEGLQNQHVILNIISEKATILLELYDVDQDISYVELALQNLQVADHLISAIQQRSNQNLSKLFWRNQASYIYLRAVKACAILNKIELAFYFTEKNKAFLLTESILDNNTKSLLPDAISTREQILKERIVTLEKNTDVISKDSLFKTAQILEKFTDSIKIAYPEYFSTKTKTQIISTSEVQKYIDDKSIVISYIWNTDDKKENHYVVLVSKKEIAIHPIDNTEEIDILIKEFQTSISKPFENNNDKDSFQKVAHTLYAHLLPKDITTTIARHSNLMIVPDGKLQNIPFEALISSKETSRYLIEDYRISYAYSMSFLLHNASITRNSNKPFVGFAPITFERDSLKNLNKSEQELKAIHTMIQGDKFINKEATKEAFLSQSKDAKIIHLATHADGTSNPWIAFKDEDLIASELYIYKNQAELVTLSACNTTLGDIAPGEGVMSLARGFFYAGANTVVSSLWETNDKATSEIMTSFYAHLKEGNSKSDALHKAKLAYISSSNLSQQSPYYWAPFILIGEAENSLYTNNTSLIFGVLCIVIFVFMTLLYFKKIKNKIVG</sequence>
<evidence type="ECO:0000259" key="2">
    <source>
        <dbReference type="Pfam" id="PF12770"/>
    </source>
</evidence>
<evidence type="ECO:0000313" key="3">
    <source>
        <dbReference type="EMBL" id="MFC4634815.1"/>
    </source>
</evidence>
<dbReference type="EMBL" id="JBHSFV010000007">
    <property type="protein sequence ID" value="MFC4634815.1"/>
    <property type="molecule type" value="Genomic_DNA"/>
</dbReference>
<proteinExistence type="predicted"/>
<accession>A0ABV9HYG7</accession>
<dbReference type="Pfam" id="PF12770">
    <property type="entry name" value="CHAT"/>
    <property type="match status" value="1"/>
</dbReference>
<comment type="caution">
    <text evidence="3">The sequence shown here is derived from an EMBL/GenBank/DDBJ whole genome shotgun (WGS) entry which is preliminary data.</text>
</comment>
<keyword evidence="1" id="KW-0812">Transmembrane</keyword>
<dbReference type="RefSeq" id="WP_379979438.1">
    <property type="nucleotide sequence ID" value="NZ_JBHSFV010000007.1"/>
</dbReference>
<feature type="domain" description="CHAT" evidence="2">
    <location>
        <begin position="600"/>
        <end position="866"/>
    </location>
</feature>
<keyword evidence="1" id="KW-0472">Membrane</keyword>
<evidence type="ECO:0000313" key="4">
    <source>
        <dbReference type="Proteomes" id="UP001596043"/>
    </source>
</evidence>
<dbReference type="Proteomes" id="UP001596043">
    <property type="component" value="Unassembled WGS sequence"/>
</dbReference>